<dbReference type="InterPro" id="IPR050190">
    <property type="entry name" value="UPF0213_domain"/>
</dbReference>
<accession>A0ABY7HUP9</accession>
<dbReference type="Pfam" id="PF01541">
    <property type="entry name" value="GIY-YIG"/>
    <property type="match status" value="1"/>
</dbReference>
<dbReference type="CDD" id="cd10456">
    <property type="entry name" value="GIY-YIG_UPF0213"/>
    <property type="match status" value="1"/>
</dbReference>
<evidence type="ECO:0000259" key="2">
    <source>
        <dbReference type="PROSITE" id="PS50164"/>
    </source>
</evidence>
<keyword evidence="4" id="KW-1185">Reference proteome</keyword>
<evidence type="ECO:0000313" key="3">
    <source>
        <dbReference type="EMBL" id="WAT03153.1"/>
    </source>
</evidence>
<gene>
    <name evidence="3" type="ORF">O1V66_19720</name>
</gene>
<proteinExistence type="inferred from homology"/>
<dbReference type="PROSITE" id="PS50164">
    <property type="entry name" value="GIY_YIG"/>
    <property type="match status" value="1"/>
</dbReference>
<evidence type="ECO:0000313" key="4">
    <source>
        <dbReference type="Proteomes" id="UP001164712"/>
    </source>
</evidence>
<sequence>MLRTPTGMLYTGITTDVMRRLNQHQLGKGAKSLRGKGELTLVYHCAAGDRAEASKLEYRVKQLSKKQKEQLVRSCSSDVAAFLLAMDK</sequence>
<name>A0ABY7HUP9_9GAMM</name>
<dbReference type="Gene3D" id="3.40.1440.10">
    <property type="entry name" value="GIY-YIG endonuclease"/>
    <property type="match status" value="1"/>
</dbReference>
<dbReference type="EMBL" id="CP114058">
    <property type="protein sequence ID" value="WAT03153.1"/>
    <property type="molecule type" value="Genomic_DNA"/>
</dbReference>
<reference evidence="3" key="1">
    <citation type="submission" date="2022-12" db="EMBL/GenBank/DDBJ databases">
        <title>Complete genome sequence of an Australian strain of Rouxiella badensis DAR84756 and resolution of the R. badensis DSM100043 and R. chamberiensis DSM28324 genomes.</title>
        <authorList>
            <person name="Paul S."/>
            <person name="Anderson P.J."/>
            <person name="Maynard G."/>
            <person name="Dyall-Smith M."/>
            <person name="Kudinha T."/>
        </authorList>
    </citation>
    <scope>NUCLEOTIDE SEQUENCE</scope>
    <source>
        <strain evidence="3">DSM 28324</strain>
    </source>
</reference>
<dbReference type="RefSeq" id="WP_045049211.1">
    <property type="nucleotide sequence ID" value="NZ_CP114058.1"/>
</dbReference>
<dbReference type="InterPro" id="IPR000305">
    <property type="entry name" value="GIY-YIG_endonuc"/>
</dbReference>
<dbReference type="PANTHER" id="PTHR34477">
    <property type="entry name" value="UPF0213 PROTEIN YHBQ"/>
    <property type="match status" value="1"/>
</dbReference>
<evidence type="ECO:0000256" key="1">
    <source>
        <dbReference type="ARBA" id="ARBA00007435"/>
    </source>
</evidence>
<comment type="similarity">
    <text evidence="1">Belongs to the UPF0213 family.</text>
</comment>
<organism evidence="3 4">
    <name type="scientific">Rouxiella chamberiensis</name>
    <dbReference type="NCBI Taxonomy" id="1513468"/>
    <lineage>
        <taxon>Bacteria</taxon>
        <taxon>Pseudomonadati</taxon>
        <taxon>Pseudomonadota</taxon>
        <taxon>Gammaproteobacteria</taxon>
        <taxon>Enterobacterales</taxon>
        <taxon>Yersiniaceae</taxon>
        <taxon>Rouxiella</taxon>
    </lineage>
</organism>
<dbReference type="SUPFAM" id="SSF82771">
    <property type="entry name" value="GIY-YIG endonuclease"/>
    <property type="match status" value="1"/>
</dbReference>
<dbReference type="InterPro" id="IPR035901">
    <property type="entry name" value="GIY-YIG_endonuc_sf"/>
</dbReference>
<dbReference type="PANTHER" id="PTHR34477:SF1">
    <property type="entry name" value="UPF0213 PROTEIN YHBQ"/>
    <property type="match status" value="1"/>
</dbReference>
<protein>
    <submittedName>
        <fullName evidence="3">GIY-YIG nuclease family protein</fullName>
    </submittedName>
</protein>
<dbReference type="Proteomes" id="UP001164712">
    <property type="component" value="Chromosome"/>
</dbReference>
<feature type="domain" description="GIY-YIG" evidence="2">
    <location>
        <begin position="1"/>
        <end position="70"/>
    </location>
</feature>